<proteinExistence type="predicted"/>
<accession>A0A8J8GHK7</accession>
<dbReference type="EMBL" id="JABURA010000001">
    <property type="protein sequence ID" value="NUB89538.1"/>
    <property type="molecule type" value="Genomic_DNA"/>
</dbReference>
<reference evidence="1 4" key="1">
    <citation type="submission" date="2020-06" db="EMBL/GenBank/DDBJ databases">
        <title>Haloterrigena sp. nov., an extremely halophilic archaeon isolated from a saline sediment.</title>
        <authorList>
            <person name="Liu B.-B."/>
        </authorList>
    </citation>
    <scope>NUCLEOTIDE SEQUENCE</scope>
    <source>
        <strain evidence="1">SYSU A121-1</strain>
        <strain evidence="2 4">SYSU A558-1</strain>
    </source>
</reference>
<comment type="caution">
    <text evidence="1">The sequence shown here is derived from an EMBL/GenBank/DDBJ whole genome shotgun (WGS) entry which is preliminary data.</text>
</comment>
<dbReference type="OrthoDB" id="166257at2157"/>
<protein>
    <submittedName>
        <fullName evidence="1">Uncharacterized protein</fullName>
    </submittedName>
</protein>
<dbReference type="RefSeq" id="WP_174682345.1">
    <property type="nucleotide sequence ID" value="NZ_JABUQZ010000001.1"/>
</dbReference>
<evidence type="ECO:0000313" key="3">
    <source>
        <dbReference type="Proteomes" id="UP000728647"/>
    </source>
</evidence>
<gene>
    <name evidence="1" type="ORF">HT576_00630</name>
    <name evidence="2" type="ORF">HTZ84_20415</name>
</gene>
<keyword evidence="4" id="KW-1185">Reference proteome</keyword>
<evidence type="ECO:0000313" key="2">
    <source>
        <dbReference type="EMBL" id="NUC74631.1"/>
    </source>
</evidence>
<dbReference type="Proteomes" id="UP000728647">
    <property type="component" value="Unassembled WGS sequence"/>
</dbReference>
<dbReference type="AlphaFoldDB" id="A0A8J8GHK7"/>
<dbReference type="Proteomes" id="UP001016761">
    <property type="component" value="Unassembled WGS sequence"/>
</dbReference>
<evidence type="ECO:0000313" key="4">
    <source>
        <dbReference type="Proteomes" id="UP001016761"/>
    </source>
</evidence>
<sequence>MATHGFQDGSGTGVSLPDAVPFDLPHLSRLSWELGSRVVDGEDVVRHSEWARAGRSWLLTIFRVTSNTVVMRVETPVGRERFYGAAEQDLESALPQLESAPRWDRLELE</sequence>
<name>A0A8J8GHK7_9EURY</name>
<evidence type="ECO:0000313" key="1">
    <source>
        <dbReference type="EMBL" id="NUB89538.1"/>
    </source>
</evidence>
<organism evidence="1 3">
    <name type="scientific">Haloterrigena gelatinilytica</name>
    <dbReference type="NCBI Taxonomy" id="2741724"/>
    <lineage>
        <taxon>Archaea</taxon>
        <taxon>Methanobacteriati</taxon>
        <taxon>Methanobacteriota</taxon>
        <taxon>Stenosarchaea group</taxon>
        <taxon>Halobacteria</taxon>
        <taxon>Halobacteriales</taxon>
        <taxon>Natrialbaceae</taxon>
        <taxon>Haloterrigena</taxon>
    </lineage>
</organism>
<dbReference type="EMBL" id="JABUQZ010000001">
    <property type="protein sequence ID" value="NUC74631.1"/>
    <property type="molecule type" value="Genomic_DNA"/>
</dbReference>